<accession>A0A9D1MWM3</accession>
<evidence type="ECO:0000313" key="8">
    <source>
        <dbReference type="EMBL" id="HIU90574.1"/>
    </source>
</evidence>
<comment type="subunit">
    <text evidence="3">Homodimer.</text>
</comment>
<gene>
    <name evidence="8" type="ORF">IAC72_00975</name>
</gene>
<evidence type="ECO:0000256" key="3">
    <source>
        <dbReference type="ARBA" id="ARBA00011738"/>
    </source>
</evidence>
<evidence type="ECO:0000256" key="7">
    <source>
        <dbReference type="ARBA" id="ARBA00041544"/>
    </source>
</evidence>
<dbReference type="GO" id="GO:0003677">
    <property type="term" value="F:DNA binding"/>
    <property type="evidence" value="ECO:0007669"/>
    <property type="project" value="InterPro"/>
</dbReference>
<dbReference type="EMBL" id="DVOC01000018">
    <property type="protein sequence ID" value="HIU90574.1"/>
    <property type="molecule type" value="Genomic_DNA"/>
</dbReference>
<dbReference type="Proteomes" id="UP000886852">
    <property type="component" value="Unassembled WGS sequence"/>
</dbReference>
<comment type="subcellular location">
    <subcellularLocation>
        <location evidence="1">Cytoplasm</location>
    </subcellularLocation>
</comment>
<dbReference type="PANTHER" id="PTHR33677:SF4">
    <property type="entry name" value="COPPER-SENSING TRANSCRIPTIONAL REPRESSOR CSOR"/>
    <property type="match status" value="1"/>
</dbReference>
<evidence type="ECO:0000256" key="5">
    <source>
        <dbReference type="ARBA" id="ARBA00022723"/>
    </source>
</evidence>
<dbReference type="GO" id="GO:0045892">
    <property type="term" value="P:negative regulation of DNA-templated transcription"/>
    <property type="evidence" value="ECO:0007669"/>
    <property type="project" value="UniProtKB-ARBA"/>
</dbReference>
<comment type="caution">
    <text evidence="8">The sequence shown here is derived from an EMBL/GenBank/DDBJ whole genome shotgun (WGS) entry which is preliminary data.</text>
</comment>
<dbReference type="PANTHER" id="PTHR33677">
    <property type="entry name" value="TRANSCRIPTIONAL REPRESSOR FRMR-RELATED"/>
    <property type="match status" value="1"/>
</dbReference>
<keyword evidence="5" id="KW-0479">Metal-binding</keyword>
<dbReference type="Pfam" id="PF02583">
    <property type="entry name" value="Trns_repr_metal"/>
    <property type="match status" value="1"/>
</dbReference>
<evidence type="ECO:0000313" key="9">
    <source>
        <dbReference type="Proteomes" id="UP000886852"/>
    </source>
</evidence>
<sequence>MQGDKKQIVRMLRTARGQLDGIIKMVEEDRYCMDVSNQILASRAILDKANKAVIKAHLFHCVAKATGESQEKLQEINDLIDKLI</sequence>
<dbReference type="InterPro" id="IPR003735">
    <property type="entry name" value="Metal_Tscrpt_repr"/>
</dbReference>
<comment type="similarity">
    <text evidence="2">Belongs to the FrmR/RcnR family.</text>
</comment>
<keyword evidence="4" id="KW-0963">Cytoplasm</keyword>
<evidence type="ECO:0000256" key="2">
    <source>
        <dbReference type="ARBA" id="ARBA00005260"/>
    </source>
</evidence>
<proteinExistence type="inferred from homology"/>
<reference evidence="8" key="1">
    <citation type="submission" date="2020-10" db="EMBL/GenBank/DDBJ databases">
        <authorList>
            <person name="Gilroy R."/>
        </authorList>
    </citation>
    <scope>NUCLEOTIDE SEQUENCE</scope>
    <source>
        <strain evidence="8">ChiHjej12B11-7776</strain>
    </source>
</reference>
<dbReference type="InterPro" id="IPR038390">
    <property type="entry name" value="Metal_Tscrpt_repr_sf"/>
</dbReference>
<dbReference type="GO" id="GO:0005737">
    <property type="term" value="C:cytoplasm"/>
    <property type="evidence" value="ECO:0007669"/>
    <property type="project" value="UniProtKB-SubCell"/>
</dbReference>
<organism evidence="8 9">
    <name type="scientific">Candidatus Fimimonas merdipullorum</name>
    <dbReference type="NCBI Taxonomy" id="2840822"/>
    <lineage>
        <taxon>Bacteria</taxon>
        <taxon>Pseudomonadati</taxon>
        <taxon>Myxococcota</taxon>
        <taxon>Myxococcia</taxon>
        <taxon>Myxococcales</taxon>
        <taxon>Cystobacterineae</taxon>
        <taxon>Myxococcaceae</taxon>
        <taxon>Myxococcaceae incertae sedis</taxon>
        <taxon>Candidatus Fimimonas</taxon>
    </lineage>
</organism>
<name>A0A9D1MWM3_9BACT</name>
<reference evidence="8" key="2">
    <citation type="journal article" date="2021" name="PeerJ">
        <title>Extensive microbial diversity within the chicken gut microbiome revealed by metagenomics and culture.</title>
        <authorList>
            <person name="Gilroy R."/>
            <person name="Ravi A."/>
            <person name="Getino M."/>
            <person name="Pursley I."/>
            <person name="Horton D.L."/>
            <person name="Alikhan N.F."/>
            <person name="Baker D."/>
            <person name="Gharbi K."/>
            <person name="Hall N."/>
            <person name="Watson M."/>
            <person name="Adriaenssens E.M."/>
            <person name="Foster-Nyarko E."/>
            <person name="Jarju S."/>
            <person name="Secka A."/>
            <person name="Antonio M."/>
            <person name="Oren A."/>
            <person name="Chaudhuri R.R."/>
            <person name="La Ragione R."/>
            <person name="Hildebrand F."/>
            <person name="Pallen M.J."/>
        </authorList>
    </citation>
    <scope>NUCLEOTIDE SEQUENCE</scope>
    <source>
        <strain evidence="8">ChiHjej12B11-7776</strain>
    </source>
</reference>
<evidence type="ECO:0000256" key="1">
    <source>
        <dbReference type="ARBA" id="ARBA00004496"/>
    </source>
</evidence>
<dbReference type="Gene3D" id="1.20.58.1000">
    <property type="entry name" value="Metal-sensitive repressor, helix protomer"/>
    <property type="match status" value="1"/>
</dbReference>
<dbReference type="GO" id="GO:0046872">
    <property type="term" value="F:metal ion binding"/>
    <property type="evidence" value="ECO:0007669"/>
    <property type="project" value="UniProtKB-KW"/>
</dbReference>
<protein>
    <recommendedName>
        <fullName evidence="6">Copper-sensing transcriptional repressor CsoR</fullName>
    </recommendedName>
    <alternativeName>
        <fullName evidence="7">Copper-sensitive operon repressor</fullName>
    </alternativeName>
</protein>
<evidence type="ECO:0000256" key="6">
    <source>
        <dbReference type="ARBA" id="ARBA00039938"/>
    </source>
</evidence>
<dbReference type="CDD" id="cd10159">
    <property type="entry name" value="CsoR-like_DUF156_2"/>
    <property type="match status" value="1"/>
</dbReference>
<evidence type="ECO:0000256" key="4">
    <source>
        <dbReference type="ARBA" id="ARBA00022490"/>
    </source>
</evidence>
<dbReference type="AlphaFoldDB" id="A0A9D1MWM3"/>